<dbReference type="Proteomes" id="UP000625711">
    <property type="component" value="Unassembled WGS sequence"/>
</dbReference>
<keyword evidence="3" id="KW-1185">Reference proteome</keyword>
<accession>A0A834HQ09</accession>
<dbReference type="AlphaFoldDB" id="A0A834HQ09"/>
<proteinExistence type="predicted"/>
<evidence type="ECO:0000256" key="1">
    <source>
        <dbReference type="SAM" id="MobiDB-lite"/>
    </source>
</evidence>
<reference evidence="2" key="1">
    <citation type="submission" date="2020-08" db="EMBL/GenBank/DDBJ databases">
        <title>Genome sequencing and assembly of the red palm weevil Rhynchophorus ferrugineus.</title>
        <authorList>
            <person name="Dias G.B."/>
            <person name="Bergman C.M."/>
            <person name="Manee M."/>
        </authorList>
    </citation>
    <scope>NUCLEOTIDE SEQUENCE</scope>
    <source>
        <strain evidence="2">AA-2017</strain>
        <tissue evidence="2">Whole larva</tissue>
    </source>
</reference>
<sequence length="76" mass="8538">MWFVIYTGRHAPQRSPGREWKGGGRCRPPRTTELSSSALRGESDSRAAEGRVGEFLLPEGKYIFALGQCFSSRMFI</sequence>
<evidence type="ECO:0000313" key="3">
    <source>
        <dbReference type="Proteomes" id="UP000625711"/>
    </source>
</evidence>
<name>A0A834HQ09_RHYFE</name>
<evidence type="ECO:0000313" key="2">
    <source>
        <dbReference type="EMBL" id="KAF7266525.1"/>
    </source>
</evidence>
<feature type="region of interest" description="Disordered" evidence="1">
    <location>
        <begin position="13"/>
        <end position="47"/>
    </location>
</feature>
<gene>
    <name evidence="2" type="ORF">GWI33_020150</name>
</gene>
<dbReference type="EMBL" id="JAACXV010014528">
    <property type="protein sequence ID" value="KAF7266525.1"/>
    <property type="molecule type" value="Genomic_DNA"/>
</dbReference>
<comment type="caution">
    <text evidence="2">The sequence shown here is derived from an EMBL/GenBank/DDBJ whole genome shotgun (WGS) entry which is preliminary data.</text>
</comment>
<organism evidence="2 3">
    <name type="scientific">Rhynchophorus ferrugineus</name>
    <name type="common">Red palm weevil</name>
    <name type="synonym">Curculio ferrugineus</name>
    <dbReference type="NCBI Taxonomy" id="354439"/>
    <lineage>
        <taxon>Eukaryota</taxon>
        <taxon>Metazoa</taxon>
        <taxon>Ecdysozoa</taxon>
        <taxon>Arthropoda</taxon>
        <taxon>Hexapoda</taxon>
        <taxon>Insecta</taxon>
        <taxon>Pterygota</taxon>
        <taxon>Neoptera</taxon>
        <taxon>Endopterygota</taxon>
        <taxon>Coleoptera</taxon>
        <taxon>Polyphaga</taxon>
        <taxon>Cucujiformia</taxon>
        <taxon>Curculionidae</taxon>
        <taxon>Dryophthorinae</taxon>
        <taxon>Rhynchophorus</taxon>
    </lineage>
</organism>
<protein>
    <submittedName>
        <fullName evidence="2">Uncharacterized protein</fullName>
    </submittedName>
</protein>